<accession>A0A1R3IST2</accession>
<evidence type="ECO:0000313" key="2">
    <source>
        <dbReference type="Proteomes" id="UP000187203"/>
    </source>
</evidence>
<dbReference type="Proteomes" id="UP000187203">
    <property type="component" value="Unassembled WGS sequence"/>
</dbReference>
<dbReference type="OrthoDB" id="1740607at2759"/>
<sequence length="86" mass="8794">MVLKVNGDCPLAVTGGGCPDLNKCTETCRPCYRGVGKVTAFCKPAGGGIPVDQCICDFSEGAPCNPPAPPQCPGRSVLITNNVTLV</sequence>
<protein>
    <submittedName>
        <fullName evidence="1">Uncharacterized protein</fullName>
    </submittedName>
</protein>
<reference evidence="2" key="1">
    <citation type="submission" date="2013-09" db="EMBL/GenBank/DDBJ databases">
        <title>Corchorus olitorius genome sequencing.</title>
        <authorList>
            <person name="Alam M."/>
            <person name="Haque M.S."/>
            <person name="Islam M.S."/>
            <person name="Emdad E.M."/>
            <person name="Islam M.M."/>
            <person name="Ahmed B."/>
            <person name="Halim A."/>
            <person name="Hossen Q.M.M."/>
            <person name="Hossain M.Z."/>
            <person name="Ahmed R."/>
            <person name="Khan M.M."/>
            <person name="Islam R."/>
            <person name="Rashid M.M."/>
            <person name="Khan S.A."/>
            <person name="Rahman M.S."/>
            <person name="Alam M."/>
            <person name="Yahiya A.S."/>
            <person name="Khan M.S."/>
            <person name="Azam M.S."/>
            <person name="Haque T."/>
            <person name="Lashkar M.Z.H."/>
            <person name="Akhand A.I."/>
            <person name="Morshed G."/>
            <person name="Roy S."/>
            <person name="Uddin K.S."/>
            <person name="Rabeya T."/>
            <person name="Hossain A.S."/>
            <person name="Chowdhury A."/>
            <person name="Snigdha A.R."/>
            <person name="Mortoza M.S."/>
            <person name="Matin S.A."/>
            <person name="Hoque S.M.E."/>
            <person name="Islam M.K."/>
            <person name="Roy D.K."/>
            <person name="Haider R."/>
            <person name="Moosa M.M."/>
            <person name="Elias S.M."/>
            <person name="Hasan A.M."/>
            <person name="Jahan S."/>
            <person name="Shafiuddin M."/>
            <person name="Mahmood N."/>
            <person name="Shommy N.S."/>
        </authorList>
    </citation>
    <scope>NUCLEOTIDE SEQUENCE [LARGE SCALE GENOMIC DNA]</scope>
    <source>
        <strain evidence="2">cv. O-4</strain>
    </source>
</reference>
<proteinExistence type="predicted"/>
<name>A0A1R3IST2_9ROSI</name>
<organism evidence="1 2">
    <name type="scientific">Corchorus olitorius</name>
    <dbReference type="NCBI Taxonomy" id="93759"/>
    <lineage>
        <taxon>Eukaryota</taxon>
        <taxon>Viridiplantae</taxon>
        <taxon>Streptophyta</taxon>
        <taxon>Embryophyta</taxon>
        <taxon>Tracheophyta</taxon>
        <taxon>Spermatophyta</taxon>
        <taxon>Magnoliopsida</taxon>
        <taxon>eudicotyledons</taxon>
        <taxon>Gunneridae</taxon>
        <taxon>Pentapetalae</taxon>
        <taxon>rosids</taxon>
        <taxon>malvids</taxon>
        <taxon>Malvales</taxon>
        <taxon>Malvaceae</taxon>
        <taxon>Grewioideae</taxon>
        <taxon>Apeibeae</taxon>
        <taxon>Corchorus</taxon>
    </lineage>
</organism>
<evidence type="ECO:0000313" key="1">
    <source>
        <dbReference type="EMBL" id="OMO85649.1"/>
    </source>
</evidence>
<dbReference type="EMBL" id="AWUE01017684">
    <property type="protein sequence ID" value="OMO85649.1"/>
    <property type="molecule type" value="Genomic_DNA"/>
</dbReference>
<keyword evidence="2" id="KW-1185">Reference proteome</keyword>
<gene>
    <name evidence="1" type="ORF">COLO4_21519</name>
</gene>
<comment type="caution">
    <text evidence="1">The sequence shown here is derived from an EMBL/GenBank/DDBJ whole genome shotgun (WGS) entry which is preliminary data.</text>
</comment>
<dbReference type="AlphaFoldDB" id="A0A1R3IST2"/>